<evidence type="ECO:0000256" key="8">
    <source>
        <dbReference type="ARBA" id="ARBA00022705"/>
    </source>
</evidence>
<dbReference type="Pfam" id="PF07733">
    <property type="entry name" value="DNA_pol3_alpha"/>
    <property type="match status" value="1"/>
</dbReference>
<evidence type="ECO:0000256" key="4">
    <source>
        <dbReference type="ARBA" id="ARBA00019114"/>
    </source>
</evidence>
<keyword evidence="9" id="KW-0239">DNA-directed DNA polymerase</keyword>
<dbReference type="InterPro" id="IPR041931">
    <property type="entry name" value="DNA_pol3_alpha_thumb_dom"/>
</dbReference>
<dbReference type="InterPro" id="IPR040982">
    <property type="entry name" value="DNA_pol3_finger"/>
</dbReference>
<comment type="subcellular location">
    <subcellularLocation>
        <location evidence="1">Cytoplasm</location>
    </subcellularLocation>
</comment>
<dbReference type="InterPro" id="IPR016195">
    <property type="entry name" value="Pol/histidinol_Pase-like"/>
</dbReference>
<accession>A0ABW5BMB2</accession>
<evidence type="ECO:0000256" key="3">
    <source>
        <dbReference type="ARBA" id="ARBA00012417"/>
    </source>
</evidence>
<evidence type="ECO:0000259" key="13">
    <source>
        <dbReference type="SMART" id="SM00481"/>
    </source>
</evidence>
<comment type="function">
    <text evidence="10">DNA polymerase III is a complex, multichain enzyme responsible for most of the replicative synthesis in bacteria. This DNA polymerase also exhibits 3' to 5' exonuclease activity. The alpha chain is the DNA polymerase.</text>
</comment>
<dbReference type="Pfam" id="PF14579">
    <property type="entry name" value="HHH_6"/>
    <property type="match status" value="1"/>
</dbReference>
<keyword evidence="5" id="KW-0963">Cytoplasm</keyword>
<dbReference type="InterPro" id="IPR049821">
    <property type="entry name" value="PolIIIA_DnaE1_PHP"/>
</dbReference>
<keyword evidence="15" id="KW-1185">Reference proteome</keyword>
<dbReference type="SUPFAM" id="SSF89550">
    <property type="entry name" value="PHP domain-like"/>
    <property type="match status" value="1"/>
</dbReference>
<dbReference type="Gene3D" id="3.20.20.140">
    <property type="entry name" value="Metal-dependent hydrolases"/>
    <property type="match status" value="1"/>
</dbReference>
<sequence>MAFADFVHLRVHSAYSLSEGAIKAKELVELCKKHDMPAAAMTDSNNMFGALEFSLAAKAAGVQPILGTQILVCREDADQRTGAIAPEPDQLVLLAQSQKGYMNLMYLISRAYMETETGLTPQIKMEDLARCHDGLIALTAGPKGAVGRQLLENRDSEAEASLVKLSEIFSNRLYIELMRHGMPEERAIEERFINLAYKHNIPLVATNEAFFAGEDMYLPHDALICIAEGSYVSQSERRRLTREHRFKSSDEMKRLFADIPEAISNTLIVAKRCSWFVEPIGPILPAFDTGAGRTEVEELRHLSEVGLEDRLKRHVFTEGIDEDERKALAKPYYERLEYELGIIEQMGFPGYFLIVADFIMWAKDHNIPVGPGRGSGAGSVVAWVLTITDLDPLRWGLLFERFLNPERVSMPDFDIDFCQDKRDKVITYVQDKYGRDKVAQIITFGKLQAKAALRDVGRVLQMPYPQVDRLSKLIPNNPANPTSLPEAIAQEPQLREMARTDEAVDNLLKVAQKIEGLYRHASTHAAGVVIGDRPLDQLVPLYRDPRSDMPVTQFNMKFVEQAGLVKFDFLGLKTLTVLERACEFIRSAGTPINLSEVPLDDPASFELLGKGEAVGVFQLESTGMRDVLKRMKPDRFEDIIAVVALYRPGPMENIPSYIRRKKGEETPDYMHPLIEDILKETYGIMIYQEQVMQIAQLLSGYSLGSADLLRRAMGKKIQAEMDAQRKIFVEGAVKNKVKAEKADEIFDQVNKFAGYGFNKSHAAAYALVAYHTAYLKANYPVEFMAASMTYDLTNTDKLNIFRQELSRLKIPLLVPDINSSYAEFMVETQEDGSKAVRYAMAAVKNVGELAIENITNERSLNGSFKDLTDFVARVDAKTINKRLIENLSKAGAFDSLMDNRQKVYLGAENIVRNISAAAQERNSNQVNLFGGGDSGPLIELSLPKVPDWPELERLKHEFDAIGFYLSSHPIDTYEQILKRLRAINIQEAIQQTKNNKGQGGPIKIGAIVLGKQERISKKGSKFAFVQISDAFGTIEAMVFSNVLVASREVLESNVPLLVSLTGEVKPDDDEPRFLLQAVKPLDEAASLTDTGLKLYISSESPLEPLKTILDQHSVPGRGRISIVLGLNDGQELELELPKGYTVSPSIRQAIKAVEGIDLEEV</sequence>
<evidence type="ECO:0000256" key="6">
    <source>
        <dbReference type="ARBA" id="ARBA00022679"/>
    </source>
</evidence>
<protein>
    <recommendedName>
        <fullName evidence="4">DNA polymerase III subunit alpha</fullName>
        <ecNumber evidence="3">2.7.7.7</ecNumber>
    </recommendedName>
</protein>
<comment type="caution">
    <text evidence="14">The sequence shown here is derived from an EMBL/GenBank/DDBJ whole genome shotgun (WGS) entry which is preliminary data.</text>
</comment>
<dbReference type="NCBIfam" id="NF004226">
    <property type="entry name" value="PRK05673.1"/>
    <property type="match status" value="1"/>
</dbReference>
<dbReference type="Pfam" id="PF17657">
    <property type="entry name" value="DNA_pol3_finger"/>
    <property type="match status" value="1"/>
</dbReference>
<comment type="catalytic activity">
    <reaction evidence="12">
        <text>DNA(n) + a 2'-deoxyribonucleoside 5'-triphosphate = DNA(n+1) + diphosphate</text>
        <dbReference type="Rhea" id="RHEA:22508"/>
        <dbReference type="Rhea" id="RHEA-COMP:17339"/>
        <dbReference type="Rhea" id="RHEA-COMP:17340"/>
        <dbReference type="ChEBI" id="CHEBI:33019"/>
        <dbReference type="ChEBI" id="CHEBI:61560"/>
        <dbReference type="ChEBI" id="CHEBI:173112"/>
        <dbReference type="EC" id="2.7.7.7"/>
    </reaction>
</comment>
<dbReference type="InterPro" id="IPR003141">
    <property type="entry name" value="Pol/His_phosphatase_N"/>
</dbReference>
<evidence type="ECO:0000313" key="15">
    <source>
        <dbReference type="Proteomes" id="UP001597294"/>
    </source>
</evidence>
<keyword evidence="8" id="KW-0235">DNA replication</keyword>
<keyword evidence="7 14" id="KW-0548">Nucleotidyltransferase</keyword>
<evidence type="ECO:0000256" key="10">
    <source>
        <dbReference type="ARBA" id="ARBA00025611"/>
    </source>
</evidence>
<evidence type="ECO:0000256" key="1">
    <source>
        <dbReference type="ARBA" id="ARBA00004496"/>
    </source>
</evidence>
<dbReference type="GO" id="GO:0003887">
    <property type="term" value="F:DNA-directed DNA polymerase activity"/>
    <property type="evidence" value="ECO:0007669"/>
    <property type="project" value="UniProtKB-EC"/>
</dbReference>
<comment type="subunit">
    <text evidence="11">DNA polymerase III contains a core (composed of alpha, epsilon and theta chains) that associates with a tau subunit. This core dimerizes to form the POLIII' complex. PolIII' associates with the gamma complex (composed of gamma, delta, delta', psi and chi chains) and with the beta chain to form the complete DNA polymerase III complex.</text>
</comment>
<evidence type="ECO:0000256" key="9">
    <source>
        <dbReference type="ARBA" id="ARBA00022932"/>
    </source>
</evidence>
<keyword evidence="6 14" id="KW-0808">Transferase</keyword>
<comment type="similarity">
    <text evidence="2">Belongs to the DNA polymerase type-C family. DnaE subfamily.</text>
</comment>
<feature type="domain" description="Polymerase/histidinol phosphatase N-terminal" evidence="13">
    <location>
        <begin position="7"/>
        <end position="74"/>
    </location>
</feature>
<evidence type="ECO:0000256" key="11">
    <source>
        <dbReference type="ARBA" id="ARBA00026073"/>
    </source>
</evidence>
<evidence type="ECO:0000256" key="7">
    <source>
        <dbReference type="ARBA" id="ARBA00022695"/>
    </source>
</evidence>
<organism evidence="14 15">
    <name type="scientific">Kiloniella antarctica</name>
    <dbReference type="NCBI Taxonomy" id="1550907"/>
    <lineage>
        <taxon>Bacteria</taxon>
        <taxon>Pseudomonadati</taxon>
        <taxon>Pseudomonadota</taxon>
        <taxon>Alphaproteobacteria</taxon>
        <taxon>Rhodospirillales</taxon>
        <taxon>Kiloniellaceae</taxon>
        <taxon>Kiloniella</taxon>
    </lineage>
</organism>
<dbReference type="PANTHER" id="PTHR32294:SF0">
    <property type="entry name" value="DNA POLYMERASE III SUBUNIT ALPHA"/>
    <property type="match status" value="1"/>
</dbReference>
<dbReference type="EC" id="2.7.7.7" evidence="3"/>
<reference evidence="15" key="1">
    <citation type="journal article" date="2019" name="Int. J. Syst. Evol. Microbiol.">
        <title>The Global Catalogue of Microorganisms (GCM) 10K type strain sequencing project: providing services to taxonomists for standard genome sequencing and annotation.</title>
        <authorList>
            <consortium name="The Broad Institute Genomics Platform"/>
            <consortium name="The Broad Institute Genome Sequencing Center for Infectious Disease"/>
            <person name="Wu L."/>
            <person name="Ma J."/>
        </authorList>
    </citation>
    <scope>NUCLEOTIDE SEQUENCE [LARGE SCALE GENOMIC DNA]</scope>
    <source>
        <strain evidence="15">CGMCC 4.7192</strain>
    </source>
</reference>
<dbReference type="SMART" id="SM00481">
    <property type="entry name" value="POLIIIAc"/>
    <property type="match status" value="1"/>
</dbReference>
<dbReference type="CDD" id="cd07433">
    <property type="entry name" value="PHP_PolIIIA_DnaE1"/>
    <property type="match status" value="1"/>
</dbReference>
<proteinExistence type="inferred from homology"/>
<dbReference type="EMBL" id="JBHUII010000011">
    <property type="protein sequence ID" value="MFD2207302.1"/>
    <property type="molecule type" value="Genomic_DNA"/>
</dbReference>
<dbReference type="RefSeq" id="WP_380253795.1">
    <property type="nucleotide sequence ID" value="NZ_JBHUII010000011.1"/>
</dbReference>
<dbReference type="Proteomes" id="UP001597294">
    <property type="component" value="Unassembled WGS sequence"/>
</dbReference>
<dbReference type="Gene3D" id="1.10.150.870">
    <property type="match status" value="1"/>
</dbReference>
<evidence type="ECO:0000256" key="5">
    <source>
        <dbReference type="ARBA" id="ARBA00022490"/>
    </source>
</evidence>
<dbReference type="InterPro" id="IPR004013">
    <property type="entry name" value="PHP_dom"/>
</dbReference>
<dbReference type="PANTHER" id="PTHR32294">
    <property type="entry name" value="DNA POLYMERASE III SUBUNIT ALPHA"/>
    <property type="match status" value="1"/>
</dbReference>
<dbReference type="Gene3D" id="1.10.10.1600">
    <property type="entry name" value="Bacterial DNA polymerase III alpha subunit, thumb domain"/>
    <property type="match status" value="1"/>
</dbReference>
<evidence type="ECO:0000256" key="12">
    <source>
        <dbReference type="ARBA" id="ARBA00049244"/>
    </source>
</evidence>
<name>A0ABW5BMB2_9PROT</name>
<dbReference type="InterPro" id="IPR011708">
    <property type="entry name" value="DNA_pol3_alpha_NTPase_dom"/>
</dbReference>
<dbReference type="CDD" id="cd04485">
    <property type="entry name" value="DnaE_OBF"/>
    <property type="match status" value="1"/>
</dbReference>
<dbReference type="Pfam" id="PF02811">
    <property type="entry name" value="PHP"/>
    <property type="match status" value="1"/>
</dbReference>
<dbReference type="InterPro" id="IPR004805">
    <property type="entry name" value="DnaE2/DnaE/PolC"/>
</dbReference>
<evidence type="ECO:0000256" key="2">
    <source>
        <dbReference type="ARBA" id="ARBA00009496"/>
    </source>
</evidence>
<gene>
    <name evidence="14" type="primary">dnaE</name>
    <name evidence="14" type="ORF">ACFSKO_16885</name>
</gene>
<dbReference type="InterPro" id="IPR029460">
    <property type="entry name" value="DNAPol_HHH"/>
</dbReference>
<dbReference type="NCBIfam" id="TIGR00594">
    <property type="entry name" value="polc"/>
    <property type="match status" value="1"/>
</dbReference>
<evidence type="ECO:0000313" key="14">
    <source>
        <dbReference type="EMBL" id="MFD2207302.1"/>
    </source>
</evidence>